<dbReference type="InterPro" id="IPR036282">
    <property type="entry name" value="Glutathione-S-Trfase_C_sf"/>
</dbReference>
<evidence type="ECO:0000313" key="2">
    <source>
        <dbReference type="Proteomes" id="UP000823405"/>
    </source>
</evidence>
<dbReference type="OrthoDB" id="2386630at2759"/>
<keyword evidence="2" id="KW-1185">Reference proteome</keyword>
<proteinExistence type="predicted"/>
<organism evidence="1 2">
    <name type="scientific">Linnemannia gamsii</name>
    <dbReference type="NCBI Taxonomy" id="64522"/>
    <lineage>
        <taxon>Eukaryota</taxon>
        <taxon>Fungi</taxon>
        <taxon>Fungi incertae sedis</taxon>
        <taxon>Mucoromycota</taxon>
        <taxon>Mortierellomycotina</taxon>
        <taxon>Mortierellomycetes</taxon>
        <taxon>Mortierellales</taxon>
        <taxon>Mortierellaceae</taxon>
        <taxon>Linnemannia</taxon>
    </lineage>
</organism>
<dbReference type="AlphaFoldDB" id="A0A9P6RN27"/>
<reference evidence="1" key="1">
    <citation type="journal article" date="2020" name="Fungal Divers.">
        <title>Resolving the Mortierellaceae phylogeny through synthesis of multi-gene phylogenetics and phylogenomics.</title>
        <authorList>
            <person name="Vandepol N."/>
            <person name="Liber J."/>
            <person name="Desiro A."/>
            <person name="Na H."/>
            <person name="Kennedy M."/>
            <person name="Barry K."/>
            <person name="Grigoriev I.V."/>
            <person name="Miller A.N."/>
            <person name="O'Donnell K."/>
            <person name="Stajich J.E."/>
            <person name="Bonito G."/>
        </authorList>
    </citation>
    <scope>NUCLEOTIDE SEQUENCE</scope>
    <source>
        <strain evidence="1">NVP60</strain>
    </source>
</reference>
<accession>A0A9P6RN27</accession>
<protein>
    <submittedName>
        <fullName evidence="1">Uncharacterized protein</fullName>
    </submittedName>
</protein>
<gene>
    <name evidence="1" type="ORF">BGZ97_007620</name>
</gene>
<dbReference type="SUPFAM" id="SSF47616">
    <property type="entry name" value="GST C-terminal domain-like"/>
    <property type="match status" value="1"/>
</dbReference>
<comment type="caution">
    <text evidence="1">The sequence shown here is derived from an EMBL/GenBank/DDBJ whole genome shotgun (WGS) entry which is preliminary data.</text>
</comment>
<evidence type="ECO:0000313" key="1">
    <source>
        <dbReference type="EMBL" id="KAG0322296.1"/>
    </source>
</evidence>
<dbReference type="Proteomes" id="UP000823405">
    <property type="component" value="Unassembled WGS sequence"/>
</dbReference>
<sequence length="113" mass="12761">MYHYKVLLPNWPSTGAKDSSDTRQRRAGGANQVYEACLSNFVDINEERLQASGGGGNGHYMGDKTSLADIRVAMLIDRLMLLRPKGASPVPLSEDRTPNLWRTREWDPRTWMP</sequence>
<name>A0A9P6RN27_9FUNG</name>
<dbReference type="Gene3D" id="1.20.1050.10">
    <property type="match status" value="1"/>
</dbReference>
<dbReference type="EMBL" id="JAAAIN010000034">
    <property type="protein sequence ID" value="KAG0322296.1"/>
    <property type="molecule type" value="Genomic_DNA"/>
</dbReference>